<evidence type="ECO:0000313" key="3">
    <source>
        <dbReference type="Proteomes" id="UP000199550"/>
    </source>
</evidence>
<dbReference type="Pfam" id="PF20432">
    <property type="entry name" value="Xre-like-HTH"/>
    <property type="match status" value="1"/>
</dbReference>
<dbReference type="AlphaFoldDB" id="A0A1I4JBS2"/>
<evidence type="ECO:0000313" key="2">
    <source>
        <dbReference type="EMBL" id="SFL64019.1"/>
    </source>
</evidence>
<accession>A0A1I4JBS2</accession>
<dbReference type="RefSeq" id="WP_090191808.1">
    <property type="nucleotide sequence ID" value="NZ_FOTF01000035.1"/>
</dbReference>
<sequence length="124" mass="13938">MTFEQDEIDAVALEAYGRIVRAWHLSRREAAGLADMSESRWKRAKTPSSTIRLTNDQRLRLSAIVGIYAALEKYFSDPLTKTWFTRPNTGPLFHSARPIDVAIARGLPQILSIRNYVDALCCGA</sequence>
<dbReference type="InterPro" id="IPR046847">
    <property type="entry name" value="Xre-like_HTH"/>
</dbReference>
<organism evidence="2 3">
    <name type="scientific">Loktanella salsilacus</name>
    <dbReference type="NCBI Taxonomy" id="195913"/>
    <lineage>
        <taxon>Bacteria</taxon>
        <taxon>Pseudomonadati</taxon>
        <taxon>Pseudomonadota</taxon>
        <taxon>Alphaproteobacteria</taxon>
        <taxon>Rhodobacterales</taxon>
        <taxon>Roseobacteraceae</taxon>
        <taxon>Loktanella</taxon>
    </lineage>
</organism>
<dbReference type="GO" id="GO:0003677">
    <property type="term" value="F:DNA binding"/>
    <property type="evidence" value="ECO:0007669"/>
    <property type="project" value="InterPro"/>
</dbReference>
<proteinExistence type="predicted"/>
<name>A0A1I4JBS2_9RHOB</name>
<dbReference type="EMBL" id="FOTF01000035">
    <property type="protein sequence ID" value="SFL64019.1"/>
    <property type="molecule type" value="Genomic_DNA"/>
</dbReference>
<dbReference type="OrthoDB" id="117888at2"/>
<gene>
    <name evidence="2" type="ORF">SAMN04488004_13520</name>
</gene>
<dbReference type="Proteomes" id="UP000199550">
    <property type="component" value="Unassembled WGS sequence"/>
</dbReference>
<protein>
    <recommendedName>
        <fullName evidence="1">Antitoxin Xre-like helix-turn-helix domain-containing protein</fullName>
    </recommendedName>
</protein>
<evidence type="ECO:0000259" key="1">
    <source>
        <dbReference type="Pfam" id="PF20432"/>
    </source>
</evidence>
<feature type="domain" description="Antitoxin Xre-like helix-turn-helix" evidence="1">
    <location>
        <begin position="7"/>
        <end position="65"/>
    </location>
</feature>
<keyword evidence="3" id="KW-1185">Reference proteome</keyword>
<reference evidence="2 3" key="1">
    <citation type="submission" date="2016-10" db="EMBL/GenBank/DDBJ databases">
        <authorList>
            <person name="de Groot N.N."/>
        </authorList>
    </citation>
    <scope>NUCLEOTIDE SEQUENCE [LARGE SCALE GENOMIC DNA]</scope>
    <source>
        <strain evidence="2 3">DSM 16199</strain>
    </source>
</reference>
<dbReference type="STRING" id="195913.SAMN04488004_13520"/>